<dbReference type="PANTHER" id="PTHR36440:SF1">
    <property type="entry name" value="PUTATIVE (AFU_ORTHOLOGUE AFUA_8G07350)-RELATED"/>
    <property type="match status" value="1"/>
</dbReference>
<proteinExistence type="predicted"/>
<dbReference type="Gene3D" id="2.60.120.10">
    <property type="entry name" value="Jelly Rolls"/>
    <property type="match status" value="1"/>
</dbReference>
<keyword evidence="1" id="KW-0812">Transmembrane</keyword>
<comment type="caution">
    <text evidence="3">The sequence shown here is derived from an EMBL/GenBank/DDBJ whole genome shotgun (WGS) entry which is preliminary data.</text>
</comment>
<sequence length="261" mass="29171">MTTLPTTSLNLKTTTPSFLAQLGLLVICYPAGGYLLWKSNTKLWKKAIAFTLTLPIFLLLFSYFGILLFASFLPDLDTSPVNRPDRTITNTMGDYTVTFLKTNLETKGAYELVKVNLAPKGGNDWHYHKAFVEKFHVLEGELKIGMEGNELTLRAGQRAEAPAEAMHKFYNTSSKPVIFTVEINPGRSFEKTLRIGYGLGNTGQSDKDGMPNNPWHLLLLLGYSESFLPILPGFIQEPLFPALAKIAQWKGEGKALEKFYK</sequence>
<organism evidence="3 4">
    <name type="scientific">Adhaeribacter arboris</name>
    <dbReference type="NCBI Taxonomy" id="2072846"/>
    <lineage>
        <taxon>Bacteria</taxon>
        <taxon>Pseudomonadati</taxon>
        <taxon>Bacteroidota</taxon>
        <taxon>Cytophagia</taxon>
        <taxon>Cytophagales</taxon>
        <taxon>Hymenobacteraceae</taxon>
        <taxon>Adhaeribacter</taxon>
    </lineage>
</organism>
<dbReference type="InterPro" id="IPR053146">
    <property type="entry name" value="QDO-like"/>
</dbReference>
<keyword evidence="1" id="KW-1133">Transmembrane helix</keyword>
<dbReference type="InterPro" id="IPR013096">
    <property type="entry name" value="Cupin_2"/>
</dbReference>
<name>A0A2T2YDE7_9BACT</name>
<dbReference type="Proteomes" id="UP000240357">
    <property type="component" value="Unassembled WGS sequence"/>
</dbReference>
<gene>
    <name evidence="3" type="ORF">AHMF7605_08340</name>
</gene>
<dbReference type="EMBL" id="PYFT01000001">
    <property type="protein sequence ID" value="PSR53532.1"/>
    <property type="molecule type" value="Genomic_DNA"/>
</dbReference>
<dbReference type="RefSeq" id="WP_106928250.1">
    <property type="nucleotide sequence ID" value="NZ_PYFT01000001.1"/>
</dbReference>
<dbReference type="OrthoDB" id="72027at2"/>
<keyword evidence="4" id="KW-1185">Reference proteome</keyword>
<dbReference type="SUPFAM" id="SSF51182">
    <property type="entry name" value="RmlC-like cupins"/>
    <property type="match status" value="1"/>
</dbReference>
<keyword evidence="1" id="KW-0472">Membrane</keyword>
<evidence type="ECO:0000256" key="1">
    <source>
        <dbReference type="SAM" id="Phobius"/>
    </source>
</evidence>
<protein>
    <submittedName>
        <fullName evidence="3">Cupin</fullName>
    </submittedName>
</protein>
<dbReference type="Pfam" id="PF07883">
    <property type="entry name" value="Cupin_2"/>
    <property type="match status" value="1"/>
</dbReference>
<accession>A0A2T2YDE7</accession>
<feature type="transmembrane region" description="Helical" evidence="1">
    <location>
        <begin position="49"/>
        <end position="73"/>
    </location>
</feature>
<feature type="transmembrane region" description="Helical" evidence="1">
    <location>
        <begin position="18"/>
        <end position="37"/>
    </location>
</feature>
<evidence type="ECO:0000259" key="2">
    <source>
        <dbReference type="Pfam" id="PF07883"/>
    </source>
</evidence>
<dbReference type="AlphaFoldDB" id="A0A2T2YDE7"/>
<dbReference type="PANTHER" id="PTHR36440">
    <property type="entry name" value="PUTATIVE (AFU_ORTHOLOGUE AFUA_8G07350)-RELATED"/>
    <property type="match status" value="1"/>
</dbReference>
<evidence type="ECO:0000313" key="4">
    <source>
        <dbReference type="Proteomes" id="UP000240357"/>
    </source>
</evidence>
<dbReference type="InterPro" id="IPR011051">
    <property type="entry name" value="RmlC_Cupin_sf"/>
</dbReference>
<dbReference type="InterPro" id="IPR014710">
    <property type="entry name" value="RmlC-like_jellyroll"/>
</dbReference>
<reference evidence="3 4" key="1">
    <citation type="submission" date="2018-03" db="EMBL/GenBank/DDBJ databases">
        <title>Adhaeribacter sp. HMF7605 Genome sequencing and assembly.</title>
        <authorList>
            <person name="Kang H."/>
            <person name="Kang J."/>
            <person name="Cha I."/>
            <person name="Kim H."/>
            <person name="Joh K."/>
        </authorList>
    </citation>
    <scope>NUCLEOTIDE SEQUENCE [LARGE SCALE GENOMIC DNA]</scope>
    <source>
        <strain evidence="3 4">HMF7605</strain>
    </source>
</reference>
<evidence type="ECO:0000313" key="3">
    <source>
        <dbReference type="EMBL" id="PSR53532.1"/>
    </source>
</evidence>
<feature type="domain" description="Cupin type-2" evidence="2">
    <location>
        <begin position="115"/>
        <end position="180"/>
    </location>
</feature>